<gene>
    <name evidence="1" type="ORF">H074_21267</name>
</gene>
<organism evidence="1 2">
    <name type="scientific">Amycolatopsis decaplanina DSM 44594</name>
    <dbReference type="NCBI Taxonomy" id="1284240"/>
    <lineage>
        <taxon>Bacteria</taxon>
        <taxon>Bacillati</taxon>
        <taxon>Actinomycetota</taxon>
        <taxon>Actinomycetes</taxon>
        <taxon>Pseudonocardiales</taxon>
        <taxon>Pseudonocardiaceae</taxon>
        <taxon>Amycolatopsis</taxon>
    </lineage>
</organism>
<dbReference type="PATRIC" id="fig|1284240.4.peg.4315"/>
<evidence type="ECO:0000313" key="1">
    <source>
        <dbReference type="EMBL" id="EME57347.1"/>
    </source>
</evidence>
<dbReference type="AlphaFoldDB" id="M2YR67"/>
<comment type="caution">
    <text evidence="1">The sequence shown here is derived from an EMBL/GenBank/DDBJ whole genome shotgun (WGS) entry which is preliminary data.</text>
</comment>
<keyword evidence="2" id="KW-1185">Reference proteome</keyword>
<dbReference type="EMBL" id="AOHO01000060">
    <property type="protein sequence ID" value="EME57347.1"/>
    <property type="molecule type" value="Genomic_DNA"/>
</dbReference>
<protein>
    <submittedName>
        <fullName evidence="1">Uncharacterized protein</fullName>
    </submittedName>
</protein>
<reference evidence="1 2" key="1">
    <citation type="journal article" date="2013" name="Genome Announc.">
        <title>Draft Genome Sequence of Amycolatopsis decaplanina Strain DSM 44594T.</title>
        <authorList>
            <person name="Kaur N."/>
            <person name="Kumar S."/>
            <person name="Bala M."/>
            <person name="Raghava G.P."/>
            <person name="Mayilraj S."/>
        </authorList>
    </citation>
    <scope>NUCLEOTIDE SEQUENCE [LARGE SCALE GENOMIC DNA]</scope>
    <source>
        <strain evidence="1 2">DSM 44594</strain>
    </source>
</reference>
<proteinExistence type="predicted"/>
<name>M2YR67_9PSEU</name>
<sequence>MHAEDGELLSEEIQSPLVPRIGELVTISQTRSFQVVDVLWHHYQHDGSTGATVTACEVNWHKHIGDVVDQWRRDRHSSQ</sequence>
<evidence type="ECO:0000313" key="2">
    <source>
        <dbReference type="Proteomes" id="UP000054226"/>
    </source>
</evidence>
<dbReference type="Proteomes" id="UP000054226">
    <property type="component" value="Unassembled WGS sequence"/>
</dbReference>
<accession>M2YR67</accession>